<dbReference type="Gene3D" id="3.30.2310.20">
    <property type="entry name" value="RelE-like"/>
    <property type="match status" value="1"/>
</dbReference>
<sequence>MEEVIWTEIAVNDIKIIWQFYAEKDLVVANKIVDKIYLTGKNIKYPQQYQIDETLGLPFRRMIVMHFKLIYIEFENKILITNVFDTRQDPSKLKL</sequence>
<protein>
    <submittedName>
        <fullName evidence="2">Plasmid stabilization system protein ParE</fullName>
    </submittedName>
</protein>
<dbReference type="STRING" id="143223.SAMN05878281_2691"/>
<dbReference type="Proteomes" id="UP000190235">
    <property type="component" value="Chromosome I"/>
</dbReference>
<proteinExistence type="predicted"/>
<dbReference type="OrthoDB" id="981785at2"/>
<organism evidence="2 3">
    <name type="scientific">Salegentibacter salegens</name>
    <dbReference type="NCBI Taxonomy" id="143223"/>
    <lineage>
        <taxon>Bacteria</taxon>
        <taxon>Pseudomonadati</taxon>
        <taxon>Bacteroidota</taxon>
        <taxon>Flavobacteriia</taxon>
        <taxon>Flavobacteriales</taxon>
        <taxon>Flavobacteriaceae</taxon>
        <taxon>Salegentibacter</taxon>
    </lineage>
</organism>
<evidence type="ECO:0000256" key="1">
    <source>
        <dbReference type="ARBA" id="ARBA00022649"/>
    </source>
</evidence>
<gene>
    <name evidence="2" type="ORF">SAMN05878281_2691</name>
</gene>
<dbReference type="InterPro" id="IPR035093">
    <property type="entry name" value="RelE/ParE_toxin_dom_sf"/>
</dbReference>
<dbReference type="AlphaFoldDB" id="A0A1M7MVV1"/>
<evidence type="ECO:0000313" key="3">
    <source>
        <dbReference type="Proteomes" id="UP000190235"/>
    </source>
</evidence>
<reference evidence="3" key="1">
    <citation type="submission" date="2016-11" db="EMBL/GenBank/DDBJ databases">
        <authorList>
            <person name="Varghese N."/>
            <person name="Submissions S."/>
        </authorList>
    </citation>
    <scope>NUCLEOTIDE SEQUENCE [LARGE SCALE GENOMIC DNA]</scope>
    <source>
        <strain evidence="3">ACAM 48</strain>
    </source>
</reference>
<dbReference type="RefSeq" id="WP_079735690.1">
    <property type="nucleotide sequence ID" value="NZ_LT670848.1"/>
</dbReference>
<evidence type="ECO:0000313" key="2">
    <source>
        <dbReference type="EMBL" id="SHM94726.1"/>
    </source>
</evidence>
<accession>A0A1M7MVV1</accession>
<keyword evidence="3" id="KW-1185">Reference proteome</keyword>
<dbReference type="EMBL" id="LT670848">
    <property type="protein sequence ID" value="SHM94726.1"/>
    <property type="molecule type" value="Genomic_DNA"/>
</dbReference>
<name>A0A1M7MVV1_9FLAO</name>
<dbReference type="InterPro" id="IPR007712">
    <property type="entry name" value="RelE/ParE_toxin"/>
</dbReference>
<dbReference type="Pfam" id="PF05016">
    <property type="entry name" value="ParE_toxin"/>
    <property type="match status" value="1"/>
</dbReference>
<keyword evidence="1" id="KW-1277">Toxin-antitoxin system</keyword>